<comment type="caution">
    <text evidence="2">The sequence shown here is derived from an EMBL/GenBank/DDBJ whole genome shotgun (WGS) entry which is preliminary data.</text>
</comment>
<evidence type="ECO:0000313" key="2">
    <source>
        <dbReference type="EMBL" id="HGY09783.1"/>
    </source>
</evidence>
<dbReference type="AlphaFoldDB" id="A0A7C4VDS1"/>
<dbReference type="InterPro" id="IPR002192">
    <property type="entry name" value="PPDK_AMP/ATP-bd"/>
</dbReference>
<accession>A0A7C4VDS1</accession>
<dbReference type="GO" id="GO:0016301">
    <property type="term" value="F:kinase activity"/>
    <property type="evidence" value="ECO:0007669"/>
    <property type="project" value="InterPro"/>
</dbReference>
<reference evidence="2" key="1">
    <citation type="journal article" date="2020" name="mSystems">
        <title>Genome- and Community-Level Interaction Insights into Carbon Utilization and Element Cycling Functions of Hydrothermarchaeota in Hydrothermal Sediment.</title>
        <authorList>
            <person name="Zhou Z."/>
            <person name="Liu Y."/>
            <person name="Xu W."/>
            <person name="Pan J."/>
            <person name="Luo Z.H."/>
            <person name="Li M."/>
        </authorList>
    </citation>
    <scope>NUCLEOTIDE SEQUENCE [LARGE SCALE GENOMIC DNA]</scope>
    <source>
        <strain evidence="2">HyVt-570</strain>
    </source>
</reference>
<dbReference type="Proteomes" id="UP000885759">
    <property type="component" value="Unassembled WGS sequence"/>
</dbReference>
<evidence type="ECO:0000259" key="1">
    <source>
        <dbReference type="Pfam" id="PF01326"/>
    </source>
</evidence>
<dbReference type="GO" id="GO:0005524">
    <property type="term" value="F:ATP binding"/>
    <property type="evidence" value="ECO:0007669"/>
    <property type="project" value="InterPro"/>
</dbReference>
<dbReference type="Pfam" id="PF01326">
    <property type="entry name" value="PPDK_N"/>
    <property type="match status" value="1"/>
</dbReference>
<proteinExistence type="predicted"/>
<dbReference type="Gene3D" id="3.30.1490.20">
    <property type="entry name" value="ATP-grasp fold, A domain"/>
    <property type="match status" value="1"/>
</dbReference>
<feature type="non-terminal residue" evidence="2">
    <location>
        <position position="58"/>
    </location>
</feature>
<name>A0A7C4VDS1_9DEIN</name>
<protein>
    <recommendedName>
        <fullName evidence="1">Pyruvate phosphate dikinase AMP/ATP-binding domain-containing protein</fullName>
    </recommendedName>
</protein>
<feature type="domain" description="Pyruvate phosphate dikinase AMP/ATP-binding" evidence="1">
    <location>
        <begin position="16"/>
        <end position="53"/>
    </location>
</feature>
<gene>
    <name evidence="2" type="ORF">ENK37_07015</name>
</gene>
<dbReference type="SUPFAM" id="SSF56059">
    <property type="entry name" value="Glutathione synthetase ATP-binding domain-like"/>
    <property type="match status" value="1"/>
</dbReference>
<organism evidence="2">
    <name type="scientific">Oceanithermus profundus</name>
    <dbReference type="NCBI Taxonomy" id="187137"/>
    <lineage>
        <taxon>Bacteria</taxon>
        <taxon>Thermotogati</taxon>
        <taxon>Deinococcota</taxon>
        <taxon>Deinococci</taxon>
        <taxon>Thermales</taxon>
        <taxon>Thermaceae</taxon>
        <taxon>Oceanithermus</taxon>
    </lineage>
</organism>
<dbReference type="InterPro" id="IPR013815">
    <property type="entry name" value="ATP_grasp_subdomain_1"/>
</dbReference>
<dbReference type="EMBL" id="DRPZ01000187">
    <property type="protein sequence ID" value="HGY09783.1"/>
    <property type="molecule type" value="Genomic_DNA"/>
</dbReference>
<sequence length="58" mass="6085">MRWTYAFSEAEGLGKEALGGKGFALAEMTRLGFPVPPGFTLTTAACRAFLEEGAFPGG</sequence>